<keyword evidence="3" id="KW-1185">Reference proteome</keyword>
<evidence type="ECO:0000256" key="1">
    <source>
        <dbReference type="SAM" id="Phobius"/>
    </source>
</evidence>
<protein>
    <recommendedName>
        <fullName evidence="4">DUF4227 family protein</fullName>
    </recommendedName>
</protein>
<evidence type="ECO:0000313" key="2">
    <source>
        <dbReference type="EMBL" id="GIM48293.1"/>
    </source>
</evidence>
<evidence type="ECO:0008006" key="4">
    <source>
        <dbReference type="Google" id="ProtNLM"/>
    </source>
</evidence>
<reference evidence="2" key="1">
    <citation type="journal article" date="2023" name="Int. J. Syst. Evol. Microbiol.">
        <title>Collibacillus ludicampi gen. nov., sp. nov., a new soil bacterium of the family Alicyclobacillaceae.</title>
        <authorList>
            <person name="Jojima T."/>
            <person name="Ioku Y."/>
            <person name="Fukuta Y."/>
            <person name="Shirasaka N."/>
            <person name="Matsumura Y."/>
            <person name="Mori M."/>
        </authorList>
    </citation>
    <scope>NUCLEOTIDE SEQUENCE</scope>
    <source>
        <strain evidence="2">TP075</strain>
    </source>
</reference>
<dbReference type="RefSeq" id="WP_282201182.1">
    <property type="nucleotide sequence ID" value="NZ_BOQE01000001.1"/>
</dbReference>
<gene>
    <name evidence="2" type="ORF">DNHGIG_38420</name>
</gene>
<keyword evidence="1" id="KW-0472">Membrane</keyword>
<keyword evidence="1" id="KW-0812">Transmembrane</keyword>
<comment type="caution">
    <text evidence="2">The sequence shown here is derived from an EMBL/GenBank/DDBJ whole genome shotgun (WGS) entry which is preliminary data.</text>
</comment>
<dbReference type="Proteomes" id="UP001057291">
    <property type="component" value="Unassembled WGS sequence"/>
</dbReference>
<dbReference type="AlphaFoldDB" id="A0AAV4LKE0"/>
<organism evidence="2 3">
    <name type="scientific">Collibacillus ludicampi</name>
    <dbReference type="NCBI Taxonomy" id="2771369"/>
    <lineage>
        <taxon>Bacteria</taxon>
        <taxon>Bacillati</taxon>
        <taxon>Bacillota</taxon>
        <taxon>Bacilli</taxon>
        <taxon>Bacillales</taxon>
        <taxon>Alicyclobacillaceae</taxon>
        <taxon>Collibacillus</taxon>
    </lineage>
</organism>
<dbReference type="Pfam" id="PF14004">
    <property type="entry name" value="DUF4227"/>
    <property type="match status" value="1"/>
</dbReference>
<keyword evidence="1" id="KW-1133">Transmembrane helix</keyword>
<evidence type="ECO:0000313" key="3">
    <source>
        <dbReference type="Proteomes" id="UP001057291"/>
    </source>
</evidence>
<proteinExistence type="predicted"/>
<sequence>MIISVRRWIRYLRMTVYIVLFSFVLFKLFGVFQEMVQHTDPYREPRQDAVKVHALNDQQGPWWKSWLERLVEFYMTGE</sequence>
<feature type="transmembrane region" description="Helical" evidence="1">
    <location>
        <begin position="12"/>
        <end position="32"/>
    </location>
</feature>
<accession>A0AAV4LKE0</accession>
<dbReference type="EMBL" id="BOQE01000001">
    <property type="protein sequence ID" value="GIM48293.1"/>
    <property type="molecule type" value="Genomic_DNA"/>
</dbReference>
<name>A0AAV4LKE0_9BACL</name>
<dbReference type="InterPro" id="IPR025321">
    <property type="entry name" value="DUF4227"/>
</dbReference>